<accession>A0A2A8ZU34</accession>
<evidence type="ECO:0000313" key="2">
    <source>
        <dbReference type="Proteomes" id="UP000220032"/>
    </source>
</evidence>
<proteinExistence type="predicted"/>
<dbReference type="EMBL" id="NTRR01000076">
    <property type="protein sequence ID" value="PFE08053.1"/>
    <property type="molecule type" value="Genomic_DNA"/>
</dbReference>
<name>A0A2A8ZU34_BACCE</name>
<comment type="caution">
    <text evidence="1">The sequence shown here is derived from an EMBL/GenBank/DDBJ whole genome shotgun (WGS) entry which is preliminary data.</text>
</comment>
<dbReference type="Proteomes" id="UP000220032">
    <property type="component" value="Unassembled WGS sequence"/>
</dbReference>
<dbReference type="AlphaFoldDB" id="A0A2A8ZU34"/>
<reference evidence="1 2" key="1">
    <citation type="submission" date="2017-09" db="EMBL/GenBank/DDBJ databases">
        <title>Large-scale bioinformatics analysis of Bacillus genomes uncovers conserved roles of natural products in bacterial physiology.</title>
        <authorList>
            <consortium name="Agbiome Team Llc"/>
            <person name="Bleich R.M."/>
            <person name="Grubbs K.J."/>
            <person name="Santa Maria K.C."/>
            <person name="Allen S.E."/>
            <person name="Farag S."/>
            <person name="Shank E.A."/>
            <person name="Bowers A."/>
        </authorList>
    </citation>
    <scope>NUCLEOTIDE SEQUENCE [LARGE SCALE GENOMIC DNA]</scope>
    <source>
        <strain evidence="1 2">AFS022681</strain>
    </source>
</reference>
<protein>
    <submittedName>
        <fullName evidence="1">Uncharacterized protein</fullName>
    </submittedName>
</protein>
<evidence type="ECO:0000313" key="1">
    <source>
        <dbReference type="EMBL" id="PFE08053.1"/>
    </source>
</evidence>
<gene>
    <name evidence="1" type="ORF">CN307_29595</name>
</gene>
<sequence length="65" mass="7385">MGELFLYEGGFHSDLLRSIWSPPSVIDLAVFFILQNRGGKYIEEMYATFGSVASNDLTSRTYPEF</sequence>
<organism evidence="1 2">
    <name type="scientific">Bacillus cereus</name>
    <dbReference type="NCBI Taxonomy" id="1396"/>
    <lineage>
        <taxon>Bacteria</taxon>
        <taxon>Bacillati</taxon>
        <taxon>Bacillota</taxon>
        <taxon>Bacilli</taxon>
        <taxon>Bacillales</taxon>
        <taxon>Bacillaceae</taxon>
        <taxon>Bacillus</taxon>
        <taxon>Bacillus cereus group</taxon>
    </lineage>
</organism>